<sequence>MRNHNSGTLSWAVFAFRAVYIVQSISVTSIVRLKCNGLNPMIQKCIGTYILPNTVITTSSCAETCQYAEDMPILEKFIHKHYKNYVSVNGAFRRNDIALLRTNTTKRRLANVSFLDHLSPLGLKALVPLMYENGPKLQVAVIERCIENYNRLIGYYVCTNNVMTKEEIRICKNKEEQGTPLFLDDKIYGIMSLRNKDNCIIPQRRFTAIGPALSWISSISENLDEEYQTLIKMRNADLTDNQLTEYMYMPAEYNTSSSITDHNETLYSSDEVKTNNTKEMEKIIEYFVTRKARDQLNQKFYNETNIIPGIQILRGGKDKPTLTSTRPTPKRTLKRVFGATAITFRPRPRVRTKLTKLTQISTKLKVATTHIIPFVKNLGNNKTTNVMDWFRNELTRMDNRPLFLVLSTATTPNPIFIDLT</sequence>
<evidence type="ECO:0008006" key="4">
    <source>
        <dbReference type="Google" id="ProtNLM"/>
    </source>
</evidence>
<gene>
    <name evidence="2" type="ORF">APLA_LOCUS2562</name>
</gene>
<dbReference type="AlphaFoldDB" id="A0A8S0Z2H2"/>
<evidence type="ECO:0000313" key="3">
    <source>
        <dbReference type="Proteomes" id="UP000494106"/>
    </source>
</evidence>
<accession>A0A8S0Z2H2</accession>
<organism evidence="2 3">
    <name type="scientific">Arctia plantaginis</name>
    <name type="common">Wood tiger moth</name>
    <name type="synonym">Phalaena plantaginis</name>
    <dbReference type="NCBI Taxonomy" id="874455"/>
    <lineage>
        <taxon>Eukaryota</taxon>
        <taxon>Metazoa</taxon>
        <taxon>Ecdysozoa</taxon>
        <taxon>Arthropoda</taxon>
        <taxon>Hexapoda</taxon>
        <taxon>Insecta</taxon>
        <taxon>Pterygota</taxon>
        <taxon>Neoptera</taxon>
        <taxon>Endopterygota</taxon>
        <taxon>Lepidoptera</taxon>
        <taxon>Glossata</taxon>
        <taxon>Ditrysia</taxon>
        <taxon>Noctuoidea</taxon>
        <taxon>Erebidae</taxon>
        <taxon>Arctiinae</taxon>
        <taxon>Arctia</taxon>
    </lineage>
</organism>
<proteinExistence type="predicted"/>
<evidence type="ECO:0000313" key="2">
    <source>
        <dbReference type="EMBL" id="CAB3225733.1"/>
    </source>
</evidence>
<keyword evidence="3" id="KW-1185">Reference proteome</keyword>
<dbReference type="Proteomes" id="UP000494106">
    <property type="component" value="Unassembled WGS sequence"/>
</dbReference>
<dbReference type="InterPro" id="IPR043504">
    <property type="entry name" value="Peptidase_S1_PA_chymotrypsin"/>
</dbReference>
<comment type="caution">
    <text evidence="2">The sequence shown here is derived from an EMBL/GenBank/DDBJ whole genome shotgun (WGS) entry which is preliminary data.</text>
</comment>
<reference evidence="2 3" key="1">
    <citation type="submission" date="2020-04" db="EMBL/GenBank/DDBJ databases">
        <authorList>
            <person name="Wallbank WR R."/>
            <person name="Pardo Diaz C."/>
            <person name="Kozak K."/>
            <person name="Martin S."/>
            <person name="Jiggins C."/>
            <person name="Moest M."/>
            <person name="Warren A I."/>
            <person name="Byers J.R.P. K."/>
            <person name="Montejo-Kovacevich G."/>
            <person name="Yen C E."/>
        </authorList>
    </citation>
    <scope>NUCLEOTIDE SEQUENCE [LARGE SCALE GENOMIC DNA]</scope>
</reference>
<feature type="signal peptide" evidence="1">
    <location>
        <begin position="1"/>
        <end position="24"/>
    </location>
</feature>
<keyword evidence="1" id="KW-0732">Signal</keyword>
<feature type="chain" id="PRO_5035729480" description="Peptidase S1 domain-containing protein" evidence="1">
    <location>
        <begin position="25"/>
        <end position="420"/>
    </location>
</feature>
<dbReference type="InterPro" id="IPR009003">
    <property type="entry name" value="Peptidase_S1_PA"/>
</dbReference>
<dbReference type="OrthoDB" id="7476691at2759"/>
<name>A0A8S0Z2H2_ARCPL</name>
<evidence type="ECO:0000256" key="1">
    <source>
        <dbReference type="SAM" id="SignalP"/>
    </source>
</evidence>
<dbReference type="Gene3D" id="2.40.10.10">
    <property type="entry name" value="Trypsin-like serine proteases"/>
    <property type="match status" value="1"/>
</dbReference>
<dbReference type="SUPFAM" id="SSF50494">
    <property type="entry name" value="Trypsin-like serine proteases"/>
    <property type="match status" value="1"/>
</dbReference>
<protein>
    <recommendedName>
        <fullName evidence="4">Peptidase S1 domain-containing protein</fullName>
    </recommendedName>
</protein>
<dbReference type="EMBL" id="CADEBC010000208">
    <property type="protein sequence ID" value="CAB3225733.1"/>
    <property type="molecule type" value="Genomic_DNA"/>
</dbReference>